<dbReference type="GeneID" id="46921611"/>
<accession>A0A1X9SNU1</accession>
<evidence type="ECO:0000313" key="1">
    <source>
        <dbReference type="EMBL" id="ARQ97868.1"/>
    </source>
</evidence>
<name>A0A1X9SNU1_9BACT</name>
<proteinExistence type="predicted"/>
<reference evidence="2" key="1">
    <citation type="journal article" date="2017" name="Genome Biol. Evol.">
        <title>Comparative Genomic Analysis Identifies a Campylobacter Clade Deficient in Selenium Metabolism.</title>
        <authorList>
            <person name="Miller W.G."/>
            <person name="Yee E."/>
            <person name="Lopes B.S."/>
            <person name="Chapman M.H."/>
            <person name="Huynh S."/>
            <person name="Bono J.L."/>
            <person name="Parker C.T."/>
            <person name="Strachan N.J.C."/>
            <person name="Forbes K.J."/>
        </authorList>
    </citation>
    <scope>NUCLEOTIDE SEQUENCE [LARGE SCALE GENOMIC DNA]</scope>
    <source>
        <strain evidence="2">NCTC 13004</strain>
    </source>
</reference>
<sequence length="98" mass="10964">MTIDNELTTKLMNIATNQAKFEKNGEFDEILQNLEGIKNNSSDIDSAISNAAKEANNDAKLFATFDFMQAMNQLLYGNLDDNERSKLLAKMEKIAQSV</sequence>
<dbReference type="RefSeq" id="WP_100590807.1">
    <property type="nucleotide sequence ID" value="NZ_CP015578.1"/>
</dbReference>
<dbReference type="Proteomes" id="UP000202031">
    <property type="component" value="Chromosome"/>
</dbReference>
<dbReference type="AlphaFoldDB" id="A0A1X9SNU1"/>
<protein>
    <submittedName>
        <fullName evidence="1">Uncharacterized protein</fullName>
    </submittedName>
</protein>
<organism evidence="1 2">
    <name type="scientific">Campylobacter lanienae NCTC 13004</name>
    <dbReference type="NCBI Taxonomy" id="1031753"/>
    <lineage>
        <taxon>Bacteria</taxon>
        <taxon>Pseudomonadati</taxon>
        <taxon>Campylobacterota</taxon>
        <taxon>Epsilonproteobacteria</taxon>
        <taxon>Campylobacterales</taxon>
        <taxon>Campylobacteraceae</taxon>
        <taxon>Campylobacter</taxon>
    </lineage>
</organism>
<evidence type="ECO:0000313" key="2">
    <source>
        <dbReference type="Proteomes" id="UP000202031"/>
    </source>
</evidence>
<dbReference type="KEGG" id="clx:CLAN_1142"/>
<reference evidence="2" key="2">
    <citation type="journal article" date="2017" name="Genome Biol. Evol.">
        <title>Comparative genomic analysis identifies a Campylobacter clade deficient in selenium metabolism.</title>
        <authorList>
            <person name="Miller W.G."/>
            <person name="Yee E."/>
            <person name="Lopes B.S."/>
            <person name="Chapman M.H."/>
            <person name="Huynh S."/>
            <person name="Bono J.L."/>
            <person name="Parker C.T."/>
            <person name="Strachan N.J.C."/>
            <person name="Forbes K.J."/>
        </authorList>
    </citation>
    <scope>NUCLEOTIDE SEQUENCE [LARGE SCALE GENOMIC DNA]</scope>
    <source>
        <strain evidence="2">NCTC 13004</strain>
    </source>
</reference>
<gene>
    <name evidence="1" type="ORF">CLAN_1142</name>
</gene>
<dbReference type="EMBL" id="CP015578">
    <property type="protein sequence ID" value="ARQ97868.1"/>
    <property type="molecule type" value="Genomic_DNA"/>
</dbReference>